<dbReference type="PANTHER" id="PTHR45867:SF3">
    <property type="entry name" value="ACID PHOSPHATASE TYPE 7"/>
    <property type="match status" value="1"/>
</dbReference>
<evidence type="ECO:0000256" key="2">
    <source>
        <dbReference type="RuleBase" id="RU361203"/>
    </source>
</evidence>
<dbReference type="Gene3D" id="2.60.40.380">
    <property type="entry name" value="Purple acid phosphatase-like, N-terminal"/>
    <property type="match status" value="1"/>
</dbReference>
<feature type="non-terminal residue" evidence="5">
    <location>
        <position position="1"/>
    </location>
</feature>
<dbReference type="SUPFAM" id="SSF56300">
    <property type="entry name" value="Metallo-dependent phosphatases"/>
    <property type="match status" value="1"/>
</dbReference>
<dbReference type="Gene3D" id="3.60.21.10">
    <property type="match status" value="1"/>
</dbReference>
<feature type="chain" id="PRO_5035952807" description="Purple acid phosphatase" evidence="2">
    <location>
        <begin position="20"/>
        <end position="241"/>
    </location>
</feature>
<dbReference type="InterPro" id="IPR008963">
    <property type="entry name" value="Purple_acid_Pase-like_N"/>
</dbReference>
<reference evidence="5" key="1">
    <citation type="submission" date="2020-11" db="EMBL/GenBank/DDBJ databases">
        <authorList>
            <person name="Tran Van P."/>
        </authorList>
    </citation>
    <scope>NUCLEOTIDE SEQUENCE</scope>
</reference>
<dbReference type="EC" id="3.1.3.2" evidence="2"/>
<evidence type="ECO:0000256" key="1">
    <source>
        <dbReference type="ARBA" id="ARBA00022729"/>
    </source>
</evidence>
<accession>A0A7R9LQ15</accession>
<dbReference type="GO" id="GO:0003993">
    <property type="term" value="F:acid phosphatase activity"/>
    <property type="evidence" value="ECO:0007669"/>
    <property type="project" value="UniProtKB-EC"/>
</dbReference>
<dbReference type="InterPro" id="IPR029052">
    <property type="entry name" value="Metallo-depent_PP-like"/>
</dbReference>
<feature type="domain" description="Purple acid phosphatase N-terminal" evidence="4">
    <location>
        <begin position="25"/>
        <end position="118"/>
    </location>
</feature>
<comment type="catalytic activity">
    <reaction evidence="2">
        <text>a phosphate monoester + H2O = an alcohol + phosphate</text>
        <dbReference type="Rhea" id="RHEA:15017"/>
        <dbReference type="ChEBI" id="CHEBI:15377"/>
        <dbReference type="ChEBI" id="CHEBI:30879"/>
        <dbReference type="ChEBI" id="CHEBI:43474"/>
        <dbReference type="ChEBI" id="CHEBI:67140"/>
        <dbReference type="EC" id="3.1.3.2"/>
    </reaction>
</comment>
<comment type="similarity">
    <text evidence="2">Belongs to the metallophosphoesterase superfamily. Purple acid phosphatase family.</text>
</comment>
<dbReference type="OrthoDB" id="45007at2759"/>
<name>A0A7R9LQ15_9ACAR</name>
<sequence>MFVSILTISIVLWIGSTDAYELTQPEQIHLAYGVGPTEMVVTWVTMDSTPETTVEFGQSPTGLNTITQGYATRFTDGGSEKRVMYIHRVVLKGLKPDEQYFYHCGSDSGGWSSVYWFKAMKEGNTWSPHLALIGDLGNVNGVSLPFLQKAVAKGKYDAVLHIGDFAYDMDSDNARVGDEFMRQMEPITAYLPYMTVVGNHEGAYNFSNYENRFTMYDHTSRQINNHFYSYNVGPIHFIVFS</sequence>
<dbReference type="Pfam" id="PF00149">
    <property type="entry name" value="Metallophos"/>
    <property type="match status" value="1"/>
</dbReference>
<dbReference type="GO" id="GO:0046872">
    <property type="term" value="F:metal ion binding"/>
    <property type="evidence" value="ECO:0007669"/>
    <property type="project" value="InterPro"/>
</dbReference>
<evidence type="ECO:0000313" key="5">
    <source>
        <dbReference type="EMBL" id="CAD7645771.1"/>
    </source>
</evidence>
<keyword evidence="1 2" id="KW-0732">Signal</keyword>
<dbReference type="EMBL" id="OC889685">
    <property type="protein sequence ID" value="CAD7645771.1"/>
    <property type="molecule type" value="Genomic_DNA"/>
</dbReference>
<evidence type="ECO:0000259" key="4">
    <source>
        <dbReference type="Pfam" id="PF16656"/>
    </source>
</evidence>
<keyword evidence="6" id="KW-1185">Reference proteome</keyword>
<dbReference type="InterPro" id="IPR004843">
    <property type="entry name" value="Calcineurin-like_PHP"/>
</dbReference>
<keyword evidence="2" id="KW-0378">Hydrolase</keyword>
<proteinExistence type="inferred from homology"/>
<dbReference type="EMBL" id="CAJPIZ010035110">
    <property type="protein sequence ID" value="CAG2120724.1"/>
    <property type="molecule type" value="Genomic_DNA"/>
</dbReference>
<dbReference type="Proteomes" id="UP000759131">
    <property type="component" value="Unassembled WGS sequence"/>
</dbReference>
<dbReference type="InterPro" id="IPR015914">
    <property type="entry name" value="PAPs_N"/>
</dbReference>
<evidence type="ECO:0000259" key="3">
    <source>
        <dbReference type="Pfam" id="PF00149"/>
    </source>
</evidence>
<feature type="signal peptide" evidence="2">
    <location>
        <begin position="1"/>
        <end position="19"/>
    </location>
</feature>
<protein>
    <recommendedName>
        <fullName evidence="2">Purple acid phosphatase</fullName>
        <ecNumber evidence="2">3.1.3.2</ecNumber>
    </recommendedName>
</protein>
<organism evidence="5">
    <name type="scientific">Medioppia subpectinata</name>
    <dbReference type="NCBI Taxonomy" id="1979941"/>
    <lineage>
        <taxon>Eukaryota</taxon>
        <taxon>Metazoa</taxon>
        <taxon>Ecdysozoa</taxon>
        <taxon>Arthropoda</taxon>
        <taxon>Chelicerata</taxon>
        <taxon>Arachnida</taxon>
        <taxon>Acari</taxon>
        <taxon>Acariformes</taxon>
        <taxon>Sarcoptiformes</taxon>
        <taxon>Oribatida</taxon>
        <taxon>Brachypylina</taxon>
        <taxon>Oppioidea</taxon>
        <taxon>Oppiidae</taxon>
        <taxon>Medioppia</taxon>
    </lineage>
</organism>
<dbReference type="Pfam" id="PF16656">
    <property type="entry name" value="Pur_ac_phosph_N"/>
    <property type="match status" value="1"/>
</dbReference>
<gene>
    <name evidence="5" type="ORF">OSB1V03_LOCUS20670</name>
</gene>
<dbReference type="AlphaFoldDB" id="A0A7R9LQ15"/>
<evidence type="ECO:0000313" key="6">
    <source>
        <dbReference type="Proteomes" id="UP000759131"/>
    </source>
</evidence>
<feature type="domain" description="Calcineurin-like phosphoesterase" evidence="3">
    <location>
        <begin position="130"/>
        <end position="230"/>
    </location>
</feature>
<dbReference type="SUPFAM" id="SSF49363">
    <property type="entry name" value="Purple acid phosphatase, N-terminal domain"/>
    <property type="match status" value="1"/>
</dbReference>
<dbReference type="PANTHER" id="PTHR45867">
    <property type="entry name" value="PURPLE ACID PHOSPHATASE"/>
    <property type="match status" value="1"/>
</dbReference>